<evidence type="ECO:0000313" key="1">
    <source>
        <dbReference type="EMBL" id="MCD5315032.1"/>
    </source>
</evidence>
<gene>
    <name evidence="1" type="ORF">LR394_29420</name>
</gene>
<evidence type="ECO:0008006" key="3">
    <source>
        <dbReference type="Google" id="ProtNLM"/>
    </source>
</evidence>
<organism evidence="1 2">
    <name type="scientific">Kineosporia babensis</name>
    <dbReference type="NCBI Taxonomy" id="499548"/>
    <lineage>
        <taxon>Bacteria</taxon>
        <taxon>Bacillati</taxon>
        <taxon>Actinomycetota</taxon>
        <taxon>Actinomycetes</taxon>
        <taxon>Kineosporiales</taxon>
        <taxon>Kineosporiaceae</taxon>
        <taxon>Kineosporia</taxon>
    </lineage>
</organism>
<dbReference type="EMBL" id="JAJOMB010000019">
    <property type="protein sequence ID" value="MCD5315032.1"/>
    <property type="molecule type" value="Genomic_DNA"/>
</dbReference>
<protein>
    <recommendedName>
        <fullName evidence="3">FXSXX-COOH protein</fullName>
    </recommendedName>
</protein>
<dbReference type="Proteomes" id="UP001138997">
    <property type="component" value="Unassembled WGS sequence"/>
</dbReference>
<accession>A0A9X1NH68</accession>
<evidence type="ECO:0000313" key="2">
    <source>
        <dbReference type="Proteomes" id="UP001138997"/>
    </source>
</evidence>
<dbReference type="AlphaFoldDB" id="A0A9X1NH68"/>
<dbReference type="RefSeq" id="WP_231447838.1">
    <property type="nucleotide sequence ID" value="NZ_JAJOMB010000019.1"/>
</dbReference>
<comment type="caution">
    <text evidence="1">The sequence shown here is derived from an EMBL/GenBank/DDBJ whole genome shotgun (WGS) entry which is preliminary data.</text>
</comment>
<sequence>MDRSDEIEAPLSSPLPDVSHIDLTELRAEEGSVLQGALDRLLAASESHDVVAGFNAAL</sequence>
<reference evidence="1" key="1">
    <citation type="submission" date="2021-11" db="EMBL/GenBank/DDBJ databases">
        <title>Streptomyces corallinus and Kineosporia corallina sp. nov., two new coral-derived marine actinobacteria.</title>
        <authorList>
            <person name="Buangrab K."/>
            <person name="Sutthacheep M."/>
            <person name="Yeemin T."/>
            <person name="Harunari E."/>
            <person name="Igarashi Y."/>
            <person name="Sripreechasak P."/>
            <person name="Kanchanasin P."/>
            <person name="Tanasupawat S."/>
            <person name="Phongsopitanun W."/>
        </authorList>
    </citation>
    <scope>NUCLEOTIDE SEQUENCE</scope>
    <source>
        <strain evidence="1">JCM 31032</strain>
    </source>
</reference>
<name>A0A9X1NH68_9ACTN</name>
<keyword evidence="2" id="KW-1185">Reference proteome</keyword>
<proteinExistence type="predicted"/>